<dbReference type="EMBL" id="JBBPFD010000002">
    <property type="protein sequence ID" value="KAK7938311.1"/>
    <property type="molecule type" value="Genomic_DNA"/>
</dbReference>
<reference evidence="3" key="1">
    <citation type="submission" date="2024-04" db="EMBL/GenBank/DDBJ databases">
        <title>Salinicola lusitanus LLJ914,a marine bacterium isolated from the Okinawa Trough.</title>
        <authorList>
            <person name="Li J."/>
        </authorList>
    </citation>
    <scope>NUCLEOTIDE SEQUENCE [LARGE SCALE GENOMIC DNA]</scope>
</reference>
<evidence type="ECO:0000313" key="3">
    <source>
        <dbReference type="Proteomes" id="UP001460270"/>
    </source>
</evidence>
<dbReference type="AlphaFoldDB" id="A0AAW0PXA7"/>
<sequence length="103" mass="11167">MSFNLFVCLHRPLLPPPVPPLLLPGSVFFISSTSFPGQTLPPSPHPGGERPGQTVRHCASSGGPLYARDVNETAPKNPRENPPRNCCGARAAILSLQERKDWD</sequence>
<evidence type="ECO:0000313" key="2">
    <source>
        <dbReference type="EMBL" id="KAK7938311.1"/>
    </source>
</evidence>
<evidence type="ECO:0000256" key="1">
    <source>
        <dbReference type="SAM" id="MobiDB-lite"/>
    </source>
</evidence>
<feature type="region of interest" description="Disordered" evidence="1">
    <location>
        <begin position="37"/>
        <end position="86"/>
    </location>
</feature>
<protein>
    <submittedName>
        <fullName evidence="2">Uncharacterized protein</fullName>
    </submittedName>
</protein>
<keyword evidence="3" id="KW-1185">Reference proteome</keyword>
<organism evidence="2 3">
    <name type="scientific">Mugilogobius chulae</name>
    <name type="common">yellowstripe goby</name>
    <dbReference type="NCBI Taxonomy" id="88201"/>
    <lineage>
        <taxon>Eukaryota</taxon>
        <taxon>Metazoa</taxon>
        <taxon>Chordata</taxon>
        <taxon>Craniata</taxon>
        <taxon>Vertebrata</taxon>
        <taxon>Euteleostomi</taxon>
        <taxon>Actinopterygii</taxon>
        <taxon>Neopterygii</taxon>
        <taxon>Teleostei</taxon>
        <taxon>Neoteleostei</taxon>
        <taxon>Acanthomorphata</taxon>
        <taxon>Gobiaria</taxon>
        <taxon>Gobiiformes</taxon>
        <taxon>Gobioidei</taxon>
        <taxon>Gobiidae</taxon>
        <taxon>Gobionellinae</taxon>
        <taxon>Mugilogobius</taxon>
    </lineage>
</organism>
<dbReference type="Proteomes" id="UP001460270">
    <property type="component" value="Unassembled WGS sequence"/>
</dbReference>
<proteinExistence type="predicted"/>
<comment type="caution">
    <text evidence="2">The sequence shown here is derived from an EMBL/GenBank/DDBJ whole genome shotgun (WGS) entry which is preliminary data.</text>
</comment>
<gene>
    <name evidence="2" type="ORF">WMY93_001637</name>
</gene>
<name>A0AAW0PXA7_9GOBI</name>
<accession>A0AAW0PXA7</accession>